<evidence type="ECO:0000256" key="1">
    <source>
        <dbReference type="ARBA" id="ARBA00001286"/>
    </source>
</evidence>
<keyword evidence="9" id="KW-0234">DNA repair</keyword>
<dbReference type="NCBIfam" id="TIGR00589">
    <property type="entry name" value="ogt"/>
    <property type="match status" value="1"/>
</dbReference>
<dbReference type="EC" id="2.1.1.63" evidence="4"/>
<dbReference type="InterPro" id="IPR001497">
    <property type="entry name" value="MethylDNA_cys_MeTrfase_AS"/>
</dbReference>
<name>L0AA50_CALLD</name>
<dbReference type="GO" id="GO:0032259">
    <property type="term" value="P:methylation"/>
    <property type="evidence" value="ECO:0007669"/>
    <property type="project" value="UniProtKB-KW"/>
</dbReference>
<dbReference type="Proteomes" id="UP000010469">
    <property type="component" value="Chromosome"/>
</dbReference>
<dbReference type="InParanoid" id="L0AA50"/>
<keyword evidence="7 12" id="KW-0808">Transferase</keyword>
<evidence type="ECO:0000256" key="5">
    <source>
        <dbReference type="ARBA" id="ARBA00015377"/>
    </source>
</evidence>
<evidence type="ECO:0000313" key="13">
    <source>
        <dbReference type="Proteomes" id="UP000010469"/>
    </source>
</evidence>
<evidence type="ECO:0000256" key="9">
    <source>
        <dbReference type="ARBA" id="ARBA00023204"/>
    </source>
</evidence>
<dbReference type="GO" id="GO:0003908">
    <property type="term" value="F:methylated-DNA-[protein]-cysteine S-methyltransferase activity"/>
    <property type="evidence" value="ECO:0007669"/>
    <property type="project" value="UniProtKB-EC"/>
</dbReference>
<dbReference type="CDD" id="cd06445">
    <property type="entry name" value="ATase"/>
    <property type="match status" value="1"/>
</dbReference>
<keyword evidence="8" id="KW-0227">DNA damage</keyword>
<dbReference type="Pfam" id="PF01035">
    <property type="entry name" value="DNA_binding_1"/>
    <property type="match status" value="1"/>
</dbReference>
<dbReference type="InterPro" id="IPR036388">
    <property type="entry name" value="WH-like_DNA-bd_sf"/>
</dbReference>
<comment type="catalytic activity">
    <reaction evidence="1">
        <text>a 4-O-methyl-thymidine in DNA + L-cysteinyl-[protein] = a thymidine in DNA + S-methyl-L-cysteinyl-[protein]</text>
        <dbReference type="Rhea" id="RHEA:53428"/>
        <dbReference type="Rhea" id="RHEA-COMP:10131"/>
        <dbReference type="Rhea" id="RHEA-COMP:10132"/>
        <dbReference type="Rhea" id="RHEA-COMP:13555"/>
        <dbReference type="Rhea" id="RHEA-COMP:13556"/>
        <dbReference type="ChEBI" id="CHEBI:29950"/>
        <dbReference type="ChEBI" id="CHEBI:82612"/>
        <dbReference type="ChEBI" id="CHEBI:137386"/>
        <dbReference type="ChEBI" id="CHEBI:137387"/>
        <dbReference type="EC" id="2.1.1.63"/>
    </reaction>
</comment>
<comment type="similarity">
    <text evidence="3">Belongs to the MGMT family.</text>
</comment>
<dbReference type="PROSITE" id="PS00374">
    <property type="entry name" value="MGMT"/>
    <property type="match status" value="1"/>
</dbReference>
<comment type="function">
    <text evidence="2">Involved in the cellular defense against the biological effects of O6-methylguanine (O6-MeG) and O4-methylthymine (O4-MeT) in DNA. Repairs the methylated nucleobase in DNA by stoichiometrically transferring the methyl group to a cysteine residue in the enzyme. This is a suicide reaction: the enzyme is irreversibly inactivated.</text>
</comment>
<dbReference type="AlphaFoldDB" id="L0AA50"/>
<dbReference type="InterPro" id="IPR036217">
    <property type="entry name" value="MethylDNA_cys_MeTrfase_DNAb"/>
</dbReference>
<keyword evidence="6 12" id="KW-0489">Methyltransferase</keyword>
<dbReference type="GO" id="GO:0006281">
    <property type="term" value="P:DNA repair"/>
    <property type="evidence" value="ECO:0007669"/>
    <property type="project" value="UniProtKB-KW"/>
</dbReference>
<evidence type="ECO:0000256" key="7">
    <source>
        <dbReference type="ARBA" id="ARBA00022679"/>
    </source>
</evidence>
<evidence type="ECO:0000256" key="4">
    <source>
        <dbReference type="ARBA" id="ARBA00011918"/>
    </source>
</evidence>
<dbReference type="KEGG" id="clg:Calag_1014"/>
<accession>L0AA50</accession>
<dbReference type="Gene3D" id="1.10.10.10">
    <property type="entry name" value="Winged helix-like DNA-binding domain superfamily/Winged helix DNA-binding domain"/>
    <property type="match status" value="1"/>
</dbReference>
<comment type="catalytic activity">
    <reaction evidence="10">
        <text>a 6-O-methyl-2'-deoxyguanosine in DNA + L-cysteinyl-[protein] = S-methyl-L-cysteinyl-[protein] + a 2'-deoxyguanosine in DNA</text>
        <dbReference type="Rhea" id="RHEA:24000"/>
        <dbReference type="Rhea" id="RHEA-COMP:10131"/>
        <dbReference type="Rhea" id="RHEA-COMP:10132"/>
        <dbReference type="Rhea" id="RHEA-COMP:11367"/>
        <dbReference type="Rhea" id="RHEA-COMP:11368"/>
        <dbReference type="ChEBI" id="CHEBI:29950"/>
        <dbReference type="ChEBI" id="CHEBI:82612"/>
        <dbReference type="ChEBI" id="CHEBI:85445"/>
        <dbReference type="ChEBI" id="CHEBI:85448"/>
        <dbReference type="EC" id="2.1.1.63"/>
    </reaction>
</comment>
<evidence type="ECO:0000259" key="11">
    <source>
        <dbReference type="Pfam" id="PF01035"/>
    </source>
</evidence>
<evidence type="ECO:0000256" key="8">
    <source>
        <dbReference type="ARBA" id="ARBA00022763"/>
    </source>
</evidence>
<dbReference type="EMBL" id="CP003378">
    <property type="protein sequence ID" value="AFZ70736.1"/>
    <property type="molecule type" value="Genomic_DNA"/>
</dbReference>
<keyword evidence="13" id="KW-1185">Reference proteome</keyword>
<dbReference type="SUPFAM" id="SSF46767">
    <property type="entry name" value="Methylated DNA-protein cysteine methyltransferase, C-terminal domain"/>
    <property type="match status" value="1"/>
</dbReference>
<dbReference type="PANTHER" id="PTHR46460">
    <property type="entry name" value="METHYLATED-DNA--PROTEIN-CYSTEINE METHYLTRANSFERASE"/>
    <property type="match status" value="1"/>
</dbReference>
<dbReference type="InterPro" id="IPR014048">
    <property type="entry name" value="MethylDNA_cys_MeTrfase_DNA-bd"/>
</dbReference>
<dbReference type="RefSeq" id="WP_015232633.1">
    <property type="nucleotide sequence ID" value="NC_019791.1"/>
</dbReference>
<protein>
    <recommendedName>
        <fullName evidence="5">Methylated-DNA--protein-cysteine methyltransferase</fullName>
        <ecNumber evidence="4">2.1.1.63</ecNumber>
    </recommendedName>
</protein>
<evidence type="ECO:0000256" key="10">
    <source>
        <dbReference type="ARBA" id="ARBA00049348"/>
    </source>
</evidence>
<dbReference type="OrthoDB" id="372118at2157"/>
<evidence type="ECO:0000256" key="3">
    <source>
        <dbReference type="ARBA" id="ARBA00008711"/>
    </source>
</evidence>
<organism evidence="12 13">
    <name type="scientific">Caldisphaera lagunensis (strain DSM 15908 / JCM 11604 / ANMR 0165 / IC-154)</name>
    <dbReference type="NCBI Taxonomy" id="1056495"/>
    <lineage>
        <taxon>Archaea</taxon>
        <taxon>Thermoproteota</taxon>
        <taxon>Thermoprotei</taxon>
        <taxon>Acidilobales</taxon>
        <taxon>Caldisphaeraceae</taxon>
        <taxon>Caldisphaera</taxon>
    </lineage>
</organism>
<sequence>MDEEILYDVLEFIPMGYVTTYKALGKFLGINQRKVAYLLKNNKNPIIVPCHRVVMSNGELGGYTPYGKNFKKSLLESEGVKIVNGKVDKKCIIEDLSLLEKFY</sequence>
<gene>
    <name evidence="12" type="ordered locus">Calag_1014</name>
</gene>
<evidence type="ECO:0000256" key="2">
    <source>
        <dbReference type="ARBA" id="ARBA00003317"/>
    </source>
</evidence>
<reference evidence="13" key="1">
    <citation type="submission" date="2012-03" db="EMBL/GenBank/DDBJ databases">
        <title>Complete genome of Caldisphaera lagunensis DSM 15908.</title>
        <authorList>
            <person name="Lucas S."/>
            <person name="Copeland A."/>
            <person name="Lapidus A."/>
            <person name="Glavina del Rio T."/>
            <person name="Dalin E."/>
            <person name="Tice H."/>
            <person name="Bruce D."/>
            <person name="Goodwin L."/>
            <person name="Pitluck S."/>
            <person name="Peters L."/>
            <person name="Mikhailova N."/>
            <person name="Teshima H."/>
            <person name="Kyrpides N."/>
            <person name="Mavromatis K."/>
            <person name="Ivanova N."/>
            <person name="Brettin T."/>
            <person name="Detter J.C."/>
            <person name="Han C."/>
            <person name="Larimer F."/>
            <person name="Land M."/>
            <person name="Hauser L."/>
            <person name="Markowitz V."/>
            <person name="Cheng J.-F."/>
            <person name="Hugenholtz P."/>
            <person name="Woyke T."/>
            <person name="Wu D."/>
            <person name="Spring S."/>
            <person name="Schroeder M."/>
            <person name="Brambilla E."/>
            <person name="Klenk H.-P."/>
            <person name="Eisen J.A."/>
        </authorList>
    </citation>
    <scope>NUCLEOTIDE SEQUENCE [LARGE SCALE GENOMIC DNA]</scope>
    <source>
        <strain evidence="13">DSM 15908 / JCM 11604 / IC-154</strain>
    </source>
</reference>
<dbReference type="eggNOG" id="arCOG02724">
    <property type="taxonomic scope" value="Archaea"/>
</dbReference>
<evidence type="ECO:0000256" key="6">
    <source>
        <dbReference type="ARBA" id="ARBA00022603"/>
    </source>
</evidence>
<dbReference type="HOGENOM" id="CLU_000445_52_5_2"/>
<feature type="domain" description="Methylated-DNA-[protein]-cysteine S-methyltransferase DNA binding" evidence="11">
    <location>
        <begin position="6"/>
        <end position="80"/>
    </location>
</feature>
<dbReference type="STRING" id="1056495.Calag_1014"/>
<dbReference type="PANTHER" id="PTHR46460:SF1">
    <property type="entry name" value="METHYLATED-DNA--PROTEIN-CYSTEINE METHYLTRANSFERASE"/>
    <property type="match status" value="1"/>
</dbReference>
<evidence type="ECO:0000313" key="12">
    <source>
        <dbReference type="EMBL" id="AFZ70736.1"/>
    </source>
</evidence>
<proteinExistence type="inferred from homology"/>
<dbReference type="GeneID" id="14212839"/>